<evidence type="ECO:0000313" key="1">
    <source>
        <dbReference type="EMBL" id="REC66855.1"/>
    </source>
</evidence>
<sequence>MLEKVTDTARELLLFKSETTTIPYAKEVANYFGICVPQELRSDFGFWASVLHFEMRYLSLDFYLEKNDSPAVLELSSGFSLRGLEYVRKNPGKIYFDTDLQSIMNVKMDILQHLDSPIPNTLKFQELDVFKLDNNRIEECELLIVNEGLLMYYTETEQCRILKSIYSVLEKNGGTWVTADVYIKHETGEVGSDKDQKWERFFKSKNVNENYFDSFDQAEQFFYDNGFIIEDKYEPEFEKFSSLAHLLGVASAEQIELLRNKGNVQQTWKLKVR</sequence>
<evidence type="ECO:0000313" key="2">
    <source>
        <dbReference type="Proteomes" id="UP000256769"/>
    </source>
</evidence>
<proteinExistence type="predicted"/>
<dbReference type="OrthoDB" id="1442552at2"/>
<reference evidence="1 2" key="1">
    <citation type="journal article" date="2007" name="Int. J. Syst. Evol. Microbiol.">
        <title>Chryseobacterium flavum sp. nov., isolated from polluted soil.</title>
        <authorList>
            <person name="Zhou Y."/>
            <person name="Dong J."/>
            <person name="Wang X."/>
            <person name="Huang X."/>
            <person name="Zhang K.Y."/>
            <person name="Zhang Y.Q."/>
            <person name="Guo Y.F."/>
            <person name="Lai R."/>
            <person name="Li W.J."/>
        </authorList>
    </citation>
    <scope>NUCLEOTIDE SEQUENCE [LARGE SCALE GENOMIC DNA]</scope>
    <source>
        <strain evidence="1 2">KCTC 12877</strain>
    </source>
</reference>
<dbReference type="Proteomes" id="UP000256769">
    <property type="component" value="Unassembled WGS sequence"/>
</dbReference>
<protein>
    <recommendedName>
        <fullName evidence="3">Class I SAM-dependent methyltransferase</fullName>
    </recommendedName>
</protein>
<organism evidence="1 2">
    <name type="scientific">Chryseobacterium flavum</name>
    <dbReference type="NCBI Taxonomy" id="415851"/>
    <lineage>
        <taxon>Bacteria</taxon>
        <taxon>Pseudomonadati</taxon>
        <taxon>Bacteroidota</taxon>
        <taxon>Flavobacteriia</taxon>
        <taxon>Flavobacteriales</taxon>
        <taxon>Weeksellaceae</taxon>
        <taxon>Chryseobacterium group</taxon>
        <taxon>Chryseobacterium</taxon>
    </lineage>
</organism>
<dbReference type="RefSeq" id="WP_115959658.1">
    <property type="nucleotide sequence ID" value="NZ_CBCRVL010000032.1"/>
</dbReference>
<dbReference type="EMBL" id="QNUE01000007">
    <property type="protein sequence ID" value="REC66855.1"/>
    <property type="molecule type" value="Genomic_DNA"/>
</dbReference>
<name>A0A3D9CM80_9FLAO</name>
<dbReference type="Gene3D" id="3.40.50.150">
    <property type="entry name" value="Vaccinia Virus protein VP39"/>
    <property type="match status" value="1"/>
</dbReference>
<dbReference type="InterPro" id="IPR029063">
    <property type="entry name" value="SAM-dependent_MTases_sf"/>
</dbReference>
<accession>A0A3D9CM80</accession>
<evidence type="ECO:0008006" key="3">
    <source>
        <dbReference type="Google" id="ProtNLM"/>
    </source>
</evidence>
<keyword evidence="2" id="KW-1185">Reference proteome</keyword>
<gene>
    <name evidence="1" type="ORF">DRF59_11140</name>
</gene>
<dbReference type="SUPFAM" id="SSF53335">
    <property type="entry name" value="S-adenosyl-L-methionine-dependent methyltransferases"/>
    <property type="match status" value="1"/>
</dbReference>
<comment type="caution">
    <text evidence="1">The sequence shown here is derived from an EMBL/GenBank/DDBJ whole genome shotgun (WGS) entry which is preliminary data.</text>
</comment>
<dbReference type="AlphaFoldDB" id="A0A3D9CM80"/>